<gene>
    <name evidence="3" type="ORF">MGAL_10B054693</name>
</gene>
<feature type="domain" description="WSC" evidence="2">
    <location>
        <begin position="389"/>
        <end position="485"/>
    </location>
</feature>
<dbReference type="InterPro" id="IPR050111">
    <property type="entry name" value="C-type_lectin/snaclec_domain"/>
</dbReference>
<dbReference type="SMART" id="SM00034">
    <property type="entry name" value="CLECT"/>
    <property type="match status" value="6"/>
</dbReference>
<comment type="caution">
    <text evidence="3">The sequence shown here is derived from an EMBL/GenBank/DDBJ whole genome shotgun (WGS) entry which is preliminary data.</text>
</comment>
<dbReference type="SMART" id="SM00321">
    <property type="entry name" value="WSC"/>
    <property type="match status" value="1"/>
</dbReference>
<dbReference type="GO" id="GO:0030158">
    <property type="term" value="F:protein xylosyltransferase activity"/>
    <property type="evidence" value="ECO:0007669"/>
    <property type="project" value="UniProtKB-EC"/>
</dbReference>
<dbReference type="EC" id="2.4.2.26" evidence="3"/>
<proteinExistence type="predicted"/>
<feature type="domain" description="C-type lectin" evidence="1">
    <location>
        <begin position="1156"/>
        <end position="1280"/>
    </location>
</feature>
<reference evidence="3" key="1">
    <citation type="submission" date="2018-11" db="EMBL/GenBank/DDBJ databases">
        <authorList>
            <person name="Alioto T."/>
            <person name="Alioto T."/>
        </authorList>
    </citation>
    <scope>NUCLEOTIDE SEQUENCE</scope>
</reference>
<evidence type="ECO:0000313" key="4">
    <source>
        <dbReference type="Proteomes" id="UP000596742"/>
    </source>
</evidence>
<dbReference type="InterPro" id="IPR001304">
    <property type="entry name" value="C-type_lectin-like"/>
</dbReference>
<dbReference type="InterPro" id="IPR016187">
    <property type="entry name" value="CTDL_fold"/>
</dbReference>
<dbReference type="Proteomes" id="UP000596742">
    <property type="component" value="Unassembled WGS sequence"/>
</dbReference>
<dbReference type="PROSITE" id="PS51212">
    <property type="entry name" value="WSC"/>
    <property type="match status" value="1"/>
</dbReference>
<dbReference type="PROSITE" id="PS50041">
    <property type="entry name" value="C_TYPE_LECTIN_2"/>
    <property type="match status" value="4"/>
</dbReference>
<dbReference type="Pfam" id="PF13385">
    <property type="entry name" value="Laminin_G_3"/>
    <property type="match status" value="3"/>
</dbReference>
<dbReference type="Gene3D" id="3.10.100.10">
    <property type="entry name" value="Mannose-Binding Protein A, subunit A"/>
    <property type="match status" value="5"/>
</dbReference>
<keyword evidence="3" id="KW-0328">Glycosyltransferase</keyword>
<evidence type="ECO:0000259" key="2">
    <source>
        <dbReference type="PROSITE" id="PS51212"/>
    </source>
</evidence>
<dbReference type="OrthoDB" id="7357196at2759"/>
<dbReference type="InterPro" id="IPR016186">
    <property type="entry name" value="C-type_lectin-like/link_sf"/>
</dbReference>
<evidence type="ECO:0000259" key="1">
    <source>
        <dbReference type="PROSITE" id="PS50041"/>
    </source>
</evidence>
<accession>A0A8B6EYL9</accession>
<dbReference type="InterPro" id="IPR013320">
    <property type="entry name" value="ConA-like_dom_sf"/>
</dbReference>
<sequence length="2524" mass="283977">MDTIISAGTGQLHLPRNHTGSSSSDIWIGLYSDSNTWYWSERLGGNISFMESAMYDMAVTLTFNDLSLNSTGTSTTHPYACEKAAASLACPNGWIQVKSKCFQTQTTAVDFNTAQTNCESLDSKLATLENVPDSYILSQLANETAGDYAFVGLHHIDFGEFQWVDGTVPAYKYIKTQESSTIAKCGAVLMVNPIKLNLKFDLMTCTSAYPYICQKFIDYAGVASDFANLPCSTDGLCSNPDLACLGGIRDGVIYSPRCSGKECPPPWRYINNKCVDARADKKMDYSMAAHYCWSRRSNLLTIKSFIEIFNVMEILPTSEKKWNIGYYSYIFDTVIDIKTKRPTVFTPYNQDKGGFHLDLDNAGIFVRDIIWIVHGFICEKDPVFKQSDDNLYEGCYKEELTPFERDLPHEVFTNSGAMTVEMCVNHCLLKGYRYAGIMNGDTCGCGNSRGNYGRLYENHNCTIKCVGNITQECGGTAANNVYRTSEKICMDSMPRNPLDPRVCYSYDNDQQYYENGRFHCLHQQGYNIMPKTPVDESNIYNQLLLGAVSYDGWNDVNLTNPEAWLGVETPGNAWQDDKRLVEFANWDNKDYASSWKWAGQVDLSNKGNWRVDFGVGGTVKARTACELYDYDIKYTGSSLHTQYKDQYHPTLYTKYGEKNISTDFDFNCLVERYRCPDGFTIAFWFLVNTTAEDTVILSSGDCSFKKHVLSPGLCVFYNLANQTVTIIHSSLTETVESVVAVNIQSWTHLLIHFDRNETISLYVNGMFHSTLAAVSYMVRMVNIIQEAVSLHNTSDTKLRLQNITFVPAPPDNSLLEEIKEILYEEKAEEDMSWTSFQPWSVEPNPWNSPGIDGNGFILPYKSFVYQFDNYMLNSTCMHLQECWQSGKSISLWTKLPVTLSESVDIFSVECKISDSAGFRLFYDEPIKKMKVVFNSLNMYSAEFSVTLGEWCHIVLVISQPVTPTLYVNGSLVEVLTNTGTTSDGVTVRNNARYLGTVMCPPGWSKYGTSCYKYTDQYLMYWDHEHICRSQGGHLVAIADEPELNFVKTLLYDKPAPVYLGTYDFHMDYSLKLFMNTDGKRQPYKFWVTNPDPLLNTPDLCYTAITCDPDCGTAEMHTFKDNNANFTGYGGLCENAQEPFSTRIQDGLKCNDGWEYFDGHCYLFTNTTSYTGPNANIHCSGFRAIVLEIDSEEEQRFISNLLYSGSPLPKTAHIGPKFRTLADSGIGAFTHGDLQPLKFEKWATPPLNNYAANRCAVIDCSVRKCPWRDIICSGTWPVICEKPAKSVCSPSWEEFDNRCISIHDVTTTEECTAGGSKLLTFNNVAEVDEFRTTFDLVGRTCLTDGILSSGSYIWKSTGEFTYFDTLVSGTGNCVGITSTGLQKLDCTLYTCAICQHSQLVGGVSIDNVHFMDNGMNAAGVADLYDREKYIPETYEFDMTGYNMTTNVINGEKSDGSIIELTSSENITILNDLALGPVLHKGNFSSSALVYTVTNNDGCLQSLSNCHHSFGVSFWLYVINFTDCVVIDTVTDGTTGMIISVTNNNETAISVTVKELNYVTYSELPVPLDKEWNHINIVWQKYVSLKFFINFHLVHAVSPTKHVPVFPATVNDSMSSSVAIADCTLENNSTLLIKDLKFGTNLKEDWENKMIDDTPRYIDFNEPKTKSKTNVHVIVDNSLVETYWRNSLFLTAAKIDNPAGLVPAIQVPEQMMNCFSNNDACRSSFTLSLWLYPRNFYQDQTFLYSGVRSHTEGEIEYTRIWYDTTLDKYYLSLQYDKTKIVFDFYIYLFEWSHIVLSADFTLQQFDMYINSQILLPSARIITFVPNRVIPVYRNSFLRIGDVGMFDIDDLKFFPYATEPSGMYVLKSCHEYMVAGLTGVKNESIDPDILDSFQNQTVQECNLDLRYNGFYFSMDVNDTVTNSIGLNTTINYLDVDKTINLPVIHYDGLYLNQTGFNITGLQSIKCFYDVKYCFFGFSFSAWIKVIDVSPSSGKVTLFELGGDVTQNENGISVSCVNTTDVTKLNCSAIVLNGTDSWTVEFSIMKKQLLHLTLTWNPHLTLIVALNGHSTADFGRYPEQISITEASSIPGVGRPITIGYSVYEQDNVGQLIIDELTIIDDFLEDVEIKKLFGTKHECPEGWEYIKVSDKCYYLSTGTAIYTSASTACNGMGATLAQLPNLATRTALQDFMFSVFQTQQSAWVALSQLPRAVAAFPIRQPNGKVPDFADVSLIQFPGTLAMPRCARLFSQTGTFEDALCSTNIYYICEQQPMYVKETPFYINGTNLHDTEYDVKGQILVHRGVTNESMLFNQSYIEMVHADDCMSNFDYCHNGLTIKFWLMTIGNISLSSKQVVYSNMKSENSHGISIYVTTDTSHYLLGVDVRNKISYMTTKVSVSSNAWTYVVLSITLDSQAIIYLNGELAVPIISNTNMTDVSIRSFGVAADITLGSGTNGTNQALVMMDNLTFTESSNLMVLPLKQDVYEFFPRFQLPFDDVSKRIPIDAVSTSWCGEGYHWEMLYLVTLHLLL</sequence>
<dbReference type="SUPFAM" id="SSF49899">
    <property type="entry name" value="Concanavalin A-like lectins/glucanases"/>
    <property type="match status" value="5"/>
</dbReference>
<dbReference type="SUPFAM" id="SSF56436">
    <property type="entry name" value="C-type lectin-like"/>
    <property type="match status" value="6"/>
</dbReference>
<dbReference type="EMBL" id="UYJE01005980">
    <property type="protein sequence ID" value="VDI42067.1"/>
    <property type="molecule type" value="Genomic_DNA"/>
</dbReference>
<feature type="domain" description="C-type lectin" evidence="1">
    <location>
        <begin position="2143"/>
        <end position="2264"/>
    </location>
</feature>
<name>A0A8B6EYL9_MYTGA</name>
<feature type="domain" description="C-type lectin" evidence="1">
    <location>
        <begin position="1006"/>
        <end position="1100"/>
    </location>
</feature>
<evidence type="ECO:0000313" key="3">
    <source>
        <dbReference type="EMBL" id="VDI42067.1"/>
    </source>
</evidence>
<organism evidence="3 4">
    <name type="scientific">Mytilus galloprovincialis</name>
    <name type="common">Mediterranean mussel</name>
    <dbReference type="NCBI Taxonomy" id="29158"/>
    <lineage>
        <taxon>Eukaryota</taxon>
        <taxon>Metazoa</taxon>
        <taxon>Spiralia</taxon>
        <taxon>Lophotrochozoa</taxon>
        <taxon>Mollusca</taxon>
        <taxon>Bivalvia</taxon>
        <taxon>Autobranchia</taxon>
        <taxon>Pteriomorphia</taxon>
        <taxon>Mytilida</taxon>
        <taxon>Mytiloidea</taxon>
        <taxon>Mytilidae</taxon>
        <taxon>Mytilinae</taxon>
        <taxon>Mytilus</taxon>
    </lineage>
</organism>
<dbReference type="Gene3D" id="2.60.120.200">
    <property type="match status" value="5"/>
</dbReference>
<dbReference type="CDD" id="cd00037">
    <property type="entry name" value="CLECT"/>
    <property type="match status" value="3"/>
</dbReference>
<dbReference type="Pfam" id="PF01822">
    <property type="entry name" value="WSC"/>
    <property type="match status" value="1"/>
</dbReference>
<dbReference type="Pfam" id="PF00059">
    <property type="entry name" value="Lectin_C"/>
    <property type="match status" value="1"/>
</dbReference>
<feature type="domain" description="C-type lectin" evidence="1">
    <location>
        <begin position="97"/>
        <end position="214"/>
    </location>
</feature>
<dbReference type="InterPro" id="IPR002889">
    <property type="entry name" value="WSC_carb-bd"/>
</dbReference>
<keyword evidence="4" id="KW-1185">Reference proteome</keyword>
<protein>
    <submittedName>
        <fullName evidence="3">Protein xylosyltransferase</fullName>
        <ecNumber evidence="3">2.4.2.26</ecNumber>
    </submittedName>
</protein>
<keyword evidence="3" id="KW-0808">Transferase</keyword>
<dbReference type="PANTHER" id="PTHR22803">
    <property type="entry name" value="MANNOSE, PHOSPHOLIPASE, LECTIN RECEPTOR RELATED"/>
    <property type="match status" value="1"/>
</dbReference>